<dbReference type="InterPro" id="IPR000253">
    <property type="entry name" value="FHA_dom"/>
</dbReference>
<dbReference type="Gene3D" id="2.60.200.20">
    <property type="match status" value="1"/>
</dbReference>
<dbReference type="SUPFAM" id="SSF49879">
    <property type="entry name" value="SMAD/FHA domain"/>
    <property type="match status" value="1"/>
</dbReference>
<dbReference type="InterPro" id="IPR051176">
    <property type="entry name" value="Cent_Immune-Sig_Mod"/>
</dbReference>
<dbReference type="Proteomes" id="UP001583186">
    <property type="component" value="Unassembled WGS sequence"/>
</dbReference>
<evidence type="ECO:0000259" key="2">
    <source>
        <dbReference type="PROSITE" id="PS50006"/>
    </source>
</evidence>
<evidence type="ECO:0000256" key="1">
    <source>
        <dbReference type="SAM" id="MobiDB-lite"/>
    </source>
</evidence>
<comment type="caution">
    <text evidence="3">The sequence shown here is derived from an EMBL/GenBank/DDBJ whole genome shotgun (WGS) entry which is preliminary data.</text>
</comment>
<feature type="compositionally biased region" description="Acidic residues" evidence="1">
    <location>
        <begin position="235"/>
        <end position="295"/>
    </location>
</feature>
<feature type="compositionally biased region" description="Acidic residues" evidence="1">
    <location>
        <begin position="161"/>
        <end position="173"/>
    </location>
</feature>
<feature type="region of interest" description="Disordered" evidence="1">
    <location>
        <begin position="151"/>
        <end position="173"/>
    </location>
</feature>
<evidence type="ECO:0000313" key="4">
    <source>
        <dbReference type="Proteomes" id="UP001583186"/>
    </source>
</evidence>
<dbReference type="PANTHER" id="PTHR15715:SF37">
    <property type="entry name" value="LD47843P"/>
    <property type="match status" value="1"/>
</dbReference>
<protein>
    <recommendedName>
        <fullName evidence="2">FHA domain-containing protein</fullName>
    </recommendedName>
</protein>
<organism evidence="3 4">
    <name type="scientific">Sporothrix stenoceras</name>
    <dbReference type="NCBI Taxonomy" id="5173"/>
    <lineage>
        <taxon>Eukaryota</taxon>
        <taxon>Fungi</taxon>
        <taxon>Dikarya</taxon>
        <taxon>Ascomycota</taxon>
        <taxon>Pezizomycotina</taxon>
        <taxon>Sordariomycetes</taxon>
        <taxon>Sordariomycetidae</taxon>
        <taxon>Ophiostomatales</taxon>
        <taxon>Ophiostomataceae</taxon>
        <taxon>Sporothrix</taxon>
    </lineage>
</organism>
<keyword evidence="4" id="KW-1185">Reference proteome</keyword>
<feature type="domain" description="FHA" evidence="2">
    <location>
        <begin position="46"/>
        <end position="107"/>
    </location>
</feature>
<dbReference type="PROSITE" id="PS50006">
    <property type="entry name" value="FHA_DOMAIN"/>
    <property type="match status" value="1"/>
</dbReference>
<dbReference type="InterPro" id="IPR008984">
    <property type="entry name" value="SMAD_FHA_dom_sf"/>
</dbReference>
<dbReference type="Pfam" id="PF00498">
    <property type="entry name" value="FHA"/>
    <property type="match status" value="1"/>
</dbReference>
<sequence>MTMSPDLDEEVAAYESILVILEPTNTSAGSEDLTREIRFTSDNHTVKVGRASKTVSKGLVPDTTNAYFDSPVVSRTHAEISANFVDGSITVTDMGSLHGTSINEKPLEMNLPSILEQDDIVSFGIHVSRGLDVFYPTSCAVGLVRTPVKPTERSRSYCAPDSDDGLSDGADDYNSDSVCSVDVQVINGQRVTATYEIEDTDSSSDDDEAMSVKEIEICPAMEVLPSLGVSKADVDLSDETNEDEEDEDDGEDYGEIAEDDEDEEDDQDDEDDGEDEDEEEEGEEDEGNEEEEDNEGLTQQPDDINGYLMAELQGFSKNSASPLPGKEATPVGGEDSLAAHGLWTPPSITADDVAELSRIAESTFQGGICDSNEGASTNGSLPRSVTAKFDISSLLNPSPPTSSPAKDQTDDNAIPTVYPSIFDAYETLDATVLPNNDMPMKIDTVINQQSTPPRFLPPIVSNPNSFTANNVASASMGLSGASASAAGAEADEGDNEDAEVAWEGIVDDEEENADDSPAMTSAATFVQYKKQRASNKKRKADEMLADIDAVTASTTAAPSAKRPATPAAIATKRVKSRGWAFAEKIGIAALGGAVVLGSLIYTAPSF</sequence>
<reference evidence="3 4" key="1">
    <citation type="journal article" date="2024" name="IMA Fungus">
        <title>IMA Genome - F19 : A genome assembly and annotation guide to empower mycologists, including annotated draft genome sequences of Ceratocystis pirilliformis, Diaporthe australafricana, Fusarium ophioides, Paecilomyces lecythidis, and Sporothrix stenoceras.</title>
        <authorList>
            <person name="Aylward J."/>
            <person name="Wilson A.M."/>
            <person name="Visagie C.M."/>
            <person name="Spraker J."/>
            <person name="Barnes I."/>
            <person name="Buitendag C."/>
            <person name="Ceriani C."/>
            <person name="Del Mar Angel L."/>
            <person name="du Plessis D."/>
            <person name="Fuchs T."/>
            <person name="Gasser K."/>
            <person name="Kramer D."/>
            <person name="Li W."/>
            <person name="Munsamy K."/>
            <person name="Piso A."/>
            <person name="Price J.L."/>
            <person name="Sonnekus B."/>
            <person name="Thomas C."/>
            <person name="van der Nest A."/>
            <person name="van Dijk A."/>
            <person name="van Heerden A."/>
            <person name="van Vuuren N."/>
            <person name="Yilmaz N."/>
            <person name="Duong T.A."/>
            <person name="van der Merwe N.A."/>
            <person name="Wingfield M.J."/>
            <person name="Wingfield B.D."/>
        </authorList>
    </citation>
    <scope>NUCLEOTIDE SEQUENCE [LARGE SCALE GENOMIC DNA]</scope>
    <source>
        <strain evidence="3 4">CMW 5346</strain>
    </source>
</reference>
<dbReference type="PANTHER" id="PTHR15715">
    <property type="entry name" value="CENTROSOMAL PROTEIN OF 170 KDA"/>
    <property type="match status" value="1"/>
</dbReference>
<dbReference type="EMBL" id="JAWCUI010000003">
    <property type="protein sequence ID" value="KAL1902910.1"/>
    <property type="molecule type" value="Genomic_DNA"/>
</dbReference>
<evidence type="ECO:0000313" key="3">
    <source>
        <dbReference type="EMBL" id="KAL1902910.1"/>
    </source>
</evidence>
<feature type="region of interest" description="Disordered" evidence="1">
    <location>
        <begin position="224"/>
        <end position="344"/>
    </location>
</feature>
<feature type="region of interest" description="Disordered" evidence="1">
    <location>
        <begin position="392"/>
        <end position="412"/>
    </location>
</feature>
<gene>
    <name evidence="3" type="ORF">Sste5346_000822</name>
</gene>
<accession>A0ABR3ZS40</accession>
<dbReference type="SMART" id="SM00240">
    <property type="entry name" value="FHA"/>
    <property type="match status" value="1"/>
</dbReference>
<proteinExistence type="predicted"/>
<name>A0ABR3ZS40_9PEZI</name>